<keyword evidence="1" id="KW-1133">Transmembrane helix</keyword>
<proteinExistence type="predicted"/>
<dbReference type="RefSeq" id="WP_113641169.1">
    <property type="nucleotide sequence ID" value="NZ_SWMS01000011.1"/>
</dbReference>
<comment type="caution">
    <text evidence="2">The sequence shown here is derived from an EMBL/GenBank/DDBJ whole genome shotgun (WGS) entry which is preliminary data.</text>
</comment>
<keyword evidence="1" id="KW-0472">Membrane</keyword>
<sequence length="147" mass="15525">MNDIQRRIEVLVAILTVLVIISLIGMFLDSSAIMFLAAPVIVAVLLYLSVAEVPAGPDRTAAAAAIHVFNLAHAAVWIGILVTLQVHEATFWGLPPASGLLVYVFWPFSAVAASLLYAYVSKRTGLIDRLEQSETGEPAAGAAPEGA</sequence>
<evidence type="ECO:0000256" key="1">
    <source>
        <dbReference type="SAM" id="Phobius"/>
    </source>
</evidence>
<dbReference type="EMBL" id="SWMS01000011">
    <property type="protein sequence ID" value="TKG69224.1"/>
    <property type="molecule type" value="Genomic_DNA"/>
</dbReference>
<feature type="transmembrane region" description="Helical" evidence="1">
    <location>
        <begin position="7"/>
        <end position="27"/>
    </location>
</feature>
<reference evidence="2 3" key="1">
    <citation type="journal article" date="2015" name="Antonie Van Leeuwenhoek">
        <title>Prauserella endophytica sp. nov., an endophytic actinobacterium isolated from Tamarix taklamakanensis.</title>
        <authorList>
            <person name="Liu J.M."/>
            <person name="Habden X."/>
            <person name="Guo L."/>
            <person name="Tuo L."/>
            <person name="Jiang Z.K."/>
            <person name="Liu S.W."/>
            <person name="Liu X.F."/>
            <person name="Chen L."/>
            <person name="Li R.F."/>
            <person name="Zhang Y.Q."/>
            <person name="Sun C.H."/>
        </authorList>
    </citation>
    <scope>NUCLEOTIDE SEQUENCE [LARGE SCALE GENOMIC DNA]</scope>
    <source>
        <strain evidence="2 3">CGMCC 4.7182</strain>
    </source>
</reference>
<evidence type="ECO:0000313" key="2">
    <source>
        <dbReference type="EMBL" id="TKG69224.1"/>
    </source>
</evidence>
<feature type="transmembrane region" description="Helical" evidence="1">
    <location>
        <begin position="62"/>
        <end position="80"/>
    </location>
</feature>
<feature type="transmembrane region" description="Helical" evidence="1">
    <location>
        <begin position="100"/>
        <end position="120"/>
    </location>
</feature>
<gene>
    <name evidence="2" type="ORF">FCN18_20770</name>
</gene>
<feature type="transmembrane region" description="Helical" evidence="1">
    <location>
        <begin position="33"/>
        <end position="50"/>
    </location>
</feature>
<name>A0ABY2S482_9PSEU</name>
<accession>A0ABY2S482</accession>
<evidence type="ECO:0000313" key="3">
    <source>
        <dbReference type="Proteomes" id="UP000309992"/>
    </source>
</evidence>
<dbReference type="Proteomes" id="UP000309992">
    <property type="component" value="Unassembled WGS sequence"/>
</dbReference>
<organism evidence="2 3">
    <name type="scientific">Prauserella endophytica</name>
    <dbReference type="NCBI Taxonomy" id="1592324"/>
    <lineage>
        <taxon>Bacteria</taxon>
        <taxon>Bacillati</taxon>
        <taxon>Actinomycetota</taxon>
        <taxon>Actinomycetes</taxon>
        <taxon>Pseudonocardiales</taxon>
        <taxon>Pseudonocardiaceae</taxon>
        <taxon>Prauserella</taxon>
        <taxon>Prauserella coralliicola group</taxon>
    </lineage>
</organism>
<keyword evidence="1" id="KW-0812">Transmembrane</keyword>
<keyword evidence="3" id="KW-1185">Reference proteome</keyword>
<protein>
    <submittedName>
        <fullName evidence="2">Uncharacterized protein</fullName>
    </submittedName>
</protein>